<dbReference type="EMBL" id="JAQNDM010000002">
    <property type="protein sequence ID" value="MDC0709486.1"/>
    <property type="molecule type" value="Genomic_DNA"/>
</dbReference>
<organism evidence="1 2">
    <name type="scientific">Stigmatella ashevillensis</name>
    <dbReference type="NCBI Taxonomy" id="2995309"/>
    <lineage>
        <taxon>Bacteria</taxon>
        <taxon>Pseudomonadati</taxon>
        <taxon>Myxococcota</taxon>
        <taxon>Myxococcia</taxon>
        <taxon>Myxococcales</taxon>
        <taxon>Cystobacterineae</taxon>
        <taxon>Archangiaceae</taxon>
        <taxon>Stigmatella</taxon>
    </lineage>
</organism>
<name>A0ABT5DB11_9BACT</name>
<comment type="caution">
    <text evidence="1">The sequence shown here is derived from an EMBL/GenBank/DDBJ whole genome shotgun (WGS) entry which is preliminary data.</text>
</comment>
<proteinExistence type="predicted"/>
<sequence length="88" mass="9395">MWHLPGGWTFETTATIHDVDGFLASDVVWHTEATPFVVSPFSLPFLFGGFWDFHGRTSLGDGAGGVAAPSWTVGAGFRPIPLNIFGSA</sequence>
<keyword evidence="2" id="KW-1185">Reference proteome</keyword>
<evidence type="ECO:0000313" key="2">
    <source>
        <dbReference type="Proteomes" id="UP001221838"/>
    </source>
</evidence>
<dbReference type="RefSeq" id="WP_272138105.1">
    <property type="nucleotide sequence ID" value="NZ_JAQNDM010000002.1"/>
</dbReference>
<protein>
    <submittedName>
        <fullName evidence="1">Uncharacterized protein</fullName>
    </submittedName>
</protein>
<dbReference type="Proteomes" id="UP001221838">
    <property type="component" value="Unassembled WGS sequence"/>
</dbReference>
<reference evidence="1 2" key="1">
    <citation type="submission" date="2022-11" db="EMBL/GenBank/DDBJ databases">
        <title>Minimal conservation of predation-associated metabolite biosynthetic gene clusters underscores biosynthetic potential of Myxococcota including descriptions for ten novel species: Archangium lansinium sp. nov., Myxococcus landrumus sp. nov., Nannocystis bai.</title>
        <authorList>
            <person name="Ahearne A."/>
            <person name="Stevens C."/>
            <person name="Dowd S."/>
        </authorList>
    </citation>
    <scope>NUCLEOTIDE SEQUENCE [LARGE SCALE GENOMIC DNA]</scope>
    <source>
        <strain evidence="1 2">NCWAL01</strain>
    </source>
</reference>
<accession>A0ABT5DB11</accession>
<gene>
    <name evidence="1" type="ORF">POL68_13530</name>
</gene>
<evidence type="ECO:0000313" key="1">
    <source>
        <dbReference type="EMBL" id="MDC0709486.1"/>
    </source>
</evidence>